<dbReference type="PANTHER" id="PTHR14969:SF13">
    <property type="entry name" value="AT30094P"/>
    <property type="match status" value="1"/>
</dbReference>
<dbReference type="SMART" id="SM00014">
    <property type="entry name" value="acidPPc"/>
    <property type="match status" value="1"/>
</dbReference>
<dbReference type="Proteomes" id="UP000823865">
    <property type="component" value="Unassembled WGS sequence"/>
</dbReference>
<evidence type="ECO:0000256" key="1">
    <source>
        <dbReference type="SAM" id="Phobius"/>
    </source>
</evidence>
<feature type="transmembrane region" description="Helical" evidence="1">
    <location>
        <begin position="109"/>
        <end position="131"/>
    </location>
</feature>
<dbReference type="PANTHER" id="PTHR14969">
    <property type="entry name" value="SPHINGOSINE-1-PHOSPHATE PHOSPHOHYDROLASE"/>
    <property type="match status" value="1"/>
</dbReference>
<protein>
    <submittedName>
        <fullName evidence="3">Phosphatase PAP2 family protein</fullName>
    </submittedName>
</protein>
<keyword evidence="1" id="KW-0472">Membrane</keyword>
<comment type="caution">
    <text evidence="3">The sequence shown here is derived from an EMBL/GenBank/DDBJ whole genome shotgun (WGS) entry which is preliminary data.</text>
</comment>
<proteinExistence type="predicted"/>
<reference evidence="3" key="2">
    <citation type="submission" date="2021-04" db="EMBL/GenBank/DDBJ databases">
        <authorList>
            <person name="Gilroy R."/>
        </authorList>
    </citation>
    <scope>NUCLEOTIDE SEQUENCE</scope>
    <source>
        <strain evidence="3">G3-2149</strain>
    </source>
</reference>
<name>A0A9E2L8U2_9BACT</name>
<dbReference type="InterPro" id="IPR036938">
    <property type="entry name" value="PAP2/HPO_sf"/>
</dbReference>
<dbReference type="Pfam" id="PF01569">
    <property type="entry name" value="PAP2"/>
    <property type="match status" value="1"/>
</dbReference>
<dbReference type="CDD" id="cd03395">
    <property type="entry name" value="PAP2_like_4"/>
    <property type="match status" value="1"/>
</dbReference>
<feature type="transmembrane region" description="Helical" evidence="1">
    <location>
        <begin position="210"/>
        <end position="230"/>
    </location>
</feature>
<feature type="transmembrane region" description="Helical" evidence="1">
    <location>
        <begin position="138"/>
        <end position="156"/>
    </location>
</feature>
<dbReference type="SUPFAM" id="SSF48317">
    <property type="entry name" value="Acid phosphatase/Vanadium-dependent haloperoxidase"/>
    <property type="match status" value="1"/>
</dbReference>
<keyword evidence="1" id="KW-1133">Transmembrane helix</keyword>
<gene>
    <name evidence="3" type="ORF">H9789_10430</name>
</gene>
<reference evidence="3" key="1">
    <citation type="journal article" date="2021" name="PeerJ">
        <title>Extensive microbial diversity within the chicken gut microbiome revealed by metagenomics and culture.</title>
        <authorList>
            <person name="Gilroy R."/>
            <person name="Ravi A."/>
            <person name="Getino M."/>
            <person name="Pursley I."/>
            <person name="Horton D.L."/>
            <person name="Alikhan N.F."/>
            <person name="Baker D."/>
            <person name="Gharbi K."/>
            <person name="Hall N."/>
            <person name="Watson M."/>
            <person name="Adriaenssens E.M."/>
            <person name="Foster-Nyarko E."/>
            <person name="Jarju S."/>
            <person name="Secka A."/>
            <person name="Antonio M."/>
            <person name="Oren A."/>
            <person name="Chaudhuri R.R."/>
            <person name="La Ragione R."/>
            <person name="Hildebrand F."/>
            <person name="Pallen M.J."/>
        </authorList>
    </citation>
    <scope>NUCLEOTIDE SEQUENCE</scope>
    <source>
        <strain evidence="3">G3-2149</strain>
    </source>
</reference>
<dbReference type="Gene3D" id="1.20.144.10">
    <property type="entry name" value="Phosphatidic acid phosphatase type 2/haloperoxidase"/>
    <property type="match status" value="2"/>
</dbReference>
<sequence length="231" mass="26479">MDWQQLIHFDQQLLLKLNGSDSLFWDGFMMTVTRTGTWIPLAVVLFYVLIKNNNMRNILFILLMIALTITIADQFASTFCKPYFKRFRPTNDPILMYQVDVVNNYRGGLYGFISSHAANTFGVFVYVSLLIRNRLLTATLFIWALLCSYSRIYLGVHYPGDILAGALEGSAVGALLWYCTRLFQQKNGGIRSYISSQYTSTGYLQEDVHLLLLAFYLTLCYAAIQGVVYWM</sequence>
<evidence type="ECO:0000259" key="2">
    <source>
        <dbReference type="SMART" id="SM00014"/>
    </source>
</evidence>
<feature type="transmembrane region" description="Helical" evidence="1">
    <location>
        <begin position="57"/>
        <end position="76"/>
    </location>
</feature>
<keyword evidence="1" id="KW-0812">Transmembrane</keyword>
<dbReference type="InterPro" id="IPR000326">
    <property type="entry name" value="PAP2/HPO"/>
</dbReference>
<accession>A0A9E2L8U2</accession>
<feature type="domain" description="Phosphatidic acid phosphatase type 2/haloperoxidase" evidence="2">
    <location>
        <begin position="61"/>
        <end position="177"/>
    </location>
</feature>
<dbReference type="AlphaFoldDB" id="A0A9E2L8U2"/>
<evidence type="ECO:0000313" key="4">
    <source>
        <dbReference type="Proteomes" id="UP000823865"/>
    </source>
</evidence>
<evidence type="ECO:0000313" key="3">
    <source>
        <dbReference type="EMBL" id="MBU3854207.1"/>
    </source>
</evidence>
<dbReference type="EMBL" id="JAHLFU010000214">
    <property type="protein sequence ID" value="MBU3854207.1"/>
    <property type="molecule type" value="Genomic_DNA"/>
</dbReference>
<organism evidence="3 4">
    <name type="scientific">Candidatus Paraprevotella stercoravium</name>
    <dbReference type="NCBI Taxonomy" id="2838725"/>
    <lineage>
        <taxon>Bacteria</taxon>
        <taxon>Pseudomonadati</taxon>
        <taxon>Bacteroidota</taxon>
        <taxon>Bacteroidia</taxon>
        <taxon>Bacteroidales</taxon>
        <taxon>Prevotellaceae</taxon>
        <taxon>Paraprevotella</taxon>
    </lineage>
</organism>
<feature type="transmembrane region" description="Helical" evidence="1">
    <location>
        <begin position="28"/>
        <end position="50"/>
    </location>
</feature>